<dbReference type="Proteomes" id="UP001140453">
    <property type="component" value="Unassembled WGS sequence"/>
</dbReference>
<dbReference type="SMART" id="SM01303">
    <property type="entry name" value="RasGEF_N_2"/>
    <property type="match status" value="1"/>
</dbReference>
<feature type="compositionally biased region" description="Polar residues" evidence="3">
    <location>
        <begin position="81"/>
        <end position="101"/>
    </location>
</feature>
<dbReference type="SMART" id="SM01310">
    <property type="entry name" value="RICTOR_V"/>
    <property type="match status" value="1"/>
</dbReference>
<evidence type="ECO:0000259" key="6">
    <source>
        <dbReference type="SMART" id="SM01308"/>
    </source>
</evidence>
<evidence type="ECO:0000256" key="3">
    <source>
        <dbReference type="SAM" id="MobiDB-lite"/>
    </source>
</evidence>
<evidence type="ECO:0008006" key="10">
    <source>
        <dbReference type="Google" id="ProtNLM"/>
    </source>
</evidence>
<comment type="similarity">
    <text evidence="1">Belongs to the RICTOR family.</text>
</comment>
<dbReference type="InterPro" id="IPR011072">
    <property type="entry name" value="HR1_rho-bd"/>
</dbReference>
<dbReference type="Pfam" id="PF14666">
    <property type="entry name" value="RICTOR_M"/>
    <property type="match status" value="1"/>
</dbReference>
<dbReference type="SMART" id="SM00742">
    <property type="entry name" value="Hr1"/>
    <property type="match status" value="1"/>
</dbReference>
<organism evidence="8 9">
    <name type="scientific">Gnomoniopsis smithogilvyi</name>
    <dbReference type="NCBI Taxonomy" id="1191159"/>
    <lineage>
        <taxon>Eukaryota</taxon>
        <taxon>Fungi</taxon>
        <taxon>Dikarya</taxon>
        <taxon>Ascomycota</taxon>
        <taxon>Pezizomycotina</taxon>
        <taxon>Sordariomycetes</taxon>
        <taxon>Sordariomycetidae</taxon>
        <taxon>Diaporthales</taxon>
        <taxon>Gnomoniaceae</taxon>
        <taxon>Gnomoniopsis</taxon>
    </lineage>
</organism>
<gene>
    <name evidence="8" type="ORF">N0V93_005669</name>
</gene>
<accession>A0A9W8YV55</accession>
<evidence type="ECO:0000313" key="9">
    <source>
        <dbReference type="Proteomes" id="UP001140453"/>
    </source>
</evidence>
<dbReference type="GO" id="GO:0031932">
    <property type="term" value="C:TORC2 complex"/>
    <property type="evidence" value="ECO:0007669"/>
    <property type="project" value="InterPro"/>
</dbReference>
<comment type="caution">
    <text evidence="8">The sequence shown here is derived from an EMBL/GenBank/DDBJ whole genome shotgun (WGS) entry which is preliminary data.</text>
</comment>
<feature type="region of interest" description="Disordered" evidence="3">
    <location>
        <begin position="1"/>
        <end position="104"/>
    </location>
</feature>
<feature type="compositionally biased region" description="Basic and acidic residues" evidence="3">
    <location>
        <begin position="1412"/>
        <end position="1421"/>
    </location>
</feature>
<feature type="coiled-coil region" evidence="2">
    <location>
        <begin position="131"/>
        <end position="194"/>
    </location>
</feature>
<dbReference type="OrthoDB" id="271111at2759"/>
<feature type="domain" description="Rapamycin-insensitive companion of mTOR middle" evidence="5">
    <location>
        <begin position="700"/>
        <end position="924"/>
    </location>
</feature>
<keyword evidence="2" id="KW-0175">Coiled coil</keyword>
<dbReference type="SMART" id="SM01308">
    <property type="entry name" value="RICTOR_N"/>
    <property type="match status" value="1"/>
</dbReference>
<dbReference type="EMBL" id="JAPEVB010000003">
    <property type="protein sequence ID" value="KAJ4392048.1"/>
    <property type="molecule type" value="Genomic_DNA"/>
</dbReference>
<evidence type="ECO:0000259" key="5">
    <source>
        <dbReference type="SMART" id="SM01307"/>
    </source>
</evidence>
<protein>
    <recommendedName>
        <fullName evidence="10">Cytosolic regulator Pianissimo</fullName>
    </recommendedName>
</protein>
<feature type="compositionally biased region" description="Polar residues" evidence="3">
    <location>
        <begin position="44"/>
        <end position="53"/>
    </location>
</feature>
<feature type="domain" description="Rapamycin-insensitive companion of mTOR N-terminal" evidence="6">
    <location>
        <begin position="259"/>
        <end position="621"/>
    </location>
</feature>
<dbReference type="InterPro" id="IPR028267">
    <property type="entry name" value="Pianissimo_N"/>
</dbReference>
<feature type="compositionally biased region" description="Polar residues" evidence="3">
    <location>
        <begin position="25"/>
        <end position="37"/>
    </location>
</feature>
<dbReference type="SUPFAM" id="SSF48371">
    <property type="entry name" value="ARM repeat"/>
    <property type="match status" value="1"/>
</dbReference>
<keyword evidence="9" id="KW-1185">Reference proteome</keyword>
<feature type="region of interest" description="Disordered" evidence="3">
    <location>
        <begin position="1349"/>
        <end position="1421"/>
    </location>
</feature>
<evidence type="ECO:0000259" key="4">
    <source>
        <dbReference type="SMART" id="SM00742"/>
    </source>
</evidence>
<dbReference type="GO" id="GO:0038203">
    <property type="term" value="P:TORC2 signaling"/>
    <property type="evidence" value="ECO:0007669"/>
    <property type="project" value="TreeGrafter"/>
</dbReference>
<dbReference type="SUPFAM" id="SSF46585">
    <property type="entry name" value="HR1 repeat"/>
    <property type="match status" value="1"/>
</dbReference>
<dbReference type="InterPro" id="IPR029452">
    <property type="entry name" value="RICTOR_V"/>
</dbReference>
<feature type="region of interest" description="Disordered" evidence="3">
    <location>
        <begin position="199"/>
        <end position="230"/>
    </location>
</feature>
<evidence type="ECO:0000256" key="2">
    <source>
        <dbReference type="SAM" id="Coils"/>
    </source>
</evidence>
<dbReference type="InterPro" id="IPR036274">
    <property type="entry name" value="HR1_rpt_sf"/>
</dbReference>
<feature type="compositionally biased region" description="Polar residues" evidence="3">
    <location>
        <begin position="217"/>
        <end position="226"/>
    </location>
</feature>
<evidence type="ECO:0000256" key="1">
    <source>
        <dbReference type="ARBA" id="ARBA00008878"/>
    </source>
</evidence>
<dbReference type="Pfam" id="PF14664">
    <property type="entry name" value="RICTOR_N"/>
    <property type="match status" value="1"/>
</dbReference>
<evidence type="ECO:0000313" key="8">
    <source>
        <dbReference type="EMBL" id="KAJ4392048.1"/>
    </source>
</evidence>
<dbReference type="SMART" id="SM01307">
    <property type="entry name" value="RICTOR_M"/>
    <property type="match status" value="1"/>
</dbReference>
<dbReference type="InterPro" id="IPR029451">
    <property type="entry name" value="RICTOR_M"/>
</dbReference>
<name>A0A9W8YV55_9PEZI</name>
<dbReference type="Gene3D" id="1.10.287.160">
    <property type="entry name" value="HR1 repeat"/>
    <property type="match status" value="1"/>
</dbReference>
<evidence type="ECO:0000259" key="7">
    <source>
        <dbReference type="SMART" id="SM01310"/>
    </source>
</evidence>
<feature type="domain" description="REM-1" evidence="4">
    <location>
        <begin position="129"/>
        <end position="198"/>
    </location>
</feature>
<feature type="compositionally biased region" description="Low complexity" evidence="3">
    <location>
        <begin position="1"/>
        <end position="16"/>
    </location>
</feature>
<dbReference type="PANTHER" id="PTHR13298">
    <property type="entry name" value="CYTOSOLIC REGULATOR PIANISSIMO"/>
    <property type="match status" value="1"/>
</dbReference>
<feature type="domain" description="Rapamycin-insensitive companion of mTOR" evidence="7">
    <location>
        <begin position="1106"/>
        <end position="1178"/>
    </location>
</feature>
<dbReference type="InterPro" id="IPR016024">
    <property type="entry name" value="ARM-type_fold"/>
</dbReference>
<dbReference type="PANTHER" id="PTHR13298:SF11">
    <property type="entry name" value="RAPAMYCIN-INSENSITIVE COMPANION OF MTOR"/>
    <property type="match status" value="1"/>
</dbReference>
<dbReference type="Pfam" id="PF02185">
    <property type="entry name" value="HR1"/>
    <property type="match status" value="1"/>
</dbReference>
<proteinExistence type="inferred from homology"/>
<reference evidence="8" key="1">
    <citation type="submission" date="2022-10" db="EMBL/GenBank/DDBJ databases">
        <title>Tapping the CABI collections for fungal endophytes: first genome assemblies for Collariella, Neodidymelliopsis, Ascochyta clinopodiicola, Didymella pomorum, Didymosphaeria variabile, Neocosmospora piperis and Neocucurbitaria cava.</title>
        <authorList>
            <person name="Hill R."/>
        </authorList>
    </citation>
    <scope>NUCLEOTIDE SEQUENCE</scope>
    <source>
        <strain evidence="8">IMI 355082</strain>
    </source>
</reference>
<dbReference type="Pfam" id="PF14663">
    <property type="entry name" value="RasGEF_N_2"/>
    <property type="match status" value="1"/>
</dbReference>
<dbReference type="Pfam" id="PF14668">
    <property type="entry name" value="RICTOR_V"/>
    <property type="match status" value="1"/>
</dbReference>
<dbReference type="InterPro" id="IPR028268">
    <property type="entry name" value="Pianissimo_fam"/>
</dbReference>
<dbReference type="InterPro" id="IPR029453">
    <property type="entry name" value="Rictor_IV"/>
</dbReference>
<feature type="compositionally biased region" description="Acidic residues" evidence="3">
    <location>
        <begin position="1378"/>
        <end position="1393"/>
    </location>
</feature>
<sequence length="1421" mass="158544">MDSPLSSSATPTPSLAQRDKEKAFASQQVSSGTNNPITRPRLSLDQNDGSNLQPPAVVNGAPSIRTLSSSGVSFTPRGASLNPSAMTGPGSFSSDLRSQLGPSRAGSRLDIYNTLGPLDELRDGADADKFLANLREDLARENKIKEGSENMLEALNTKKPKHVKEQKTKVEAELNASYARIRGLKKQIEELQQVKAAPPITPTRPSIDTLPPMRSMRSPQSASRSGAGSDVEEAFDPTYRLGELLAALEVEGLTPEYYVAKANSLVDLFKSHPILKYDLVWSIFGLRMQVMLLSESREVVAAGYRMTRYTMSDRASLKRIRSLNTDYIVISSLIKDRKADLEREQALKFVRAFLDIKEGIRELSRAVVRTIVSIAEHGDDRLRPICLETLAEIFVRDPQLLLASGGMAVICDALTEGSYKAPESLISAFLFLLDTPQKRKYLRPGYDLEVIFNVFTDVFMSNETILKHNSKAISTALRTWPGLMYLSMYNFRAIKSLVASLMLPNQQARDIIIVLLYSLLRIKSPAWASPFLAGRRLTTYGRVNTLKPAIGAKGAQTQVDDDTGEQNFVDQYTALLLAILIRSDLVPTLLTLARSAEDETMKRKSTLLLGEVLRLSSRLLPISWSSELQFLPDLFSAAVHFEDQSHFVATSLIYQISSVSRTLYRSAPSALGTVGMPATQIANLGLEEEQPRGATSAQHIDEGTFRQLLVESAVLSSSNYLKWNWEIILKLIEGPLTIGKRVEDAIKASKFMKRLMGFYRPFKYRFSDVKSTRNTQKYIKVGCALMHSLLQSPQGIEFLANNKVLRQIAECLAQCDPTSGITAGAPLFSRDRITDTLSGGYFAMLGVLSAERRGLEMIQRWRMFNMMYHILEHHQRPDLVKLLLSSFDYSLLGHPRVLLQKAMVGGTKEIRIYATNVLRTFVNNPKESTIHNSKWAIQLLVEQLYDPEVEVSATAIKILEKACNTKSYLEFIVGCQPALDHLGEIGAPLLLRFLSTSIGYDYLDGLDYIRNEMDDWFLGRNDSYVNTVEASLARAFADGQDEPTNRLSLLNDEPDAEADPHVPPHFYRELTRTEEGCKLLHQKGHFLEFVNTIQEYGMQADDPEVMTKVKGCMWAVGNVGSMDRGAPFLEDSDVVEQIVRIAEQHEVMSMRGTAFFVIGLISRSIHGLEILSELGWEATTNSLGASTGLCVPTNLLKFLSLKPWRHVIAGQIVLPDAQRTEAIKAPTMPSRPRSDSMMESMGLPSSQYDYLNTGAYDEDEKPVELDPDPTNHKILELFIDLSNTVRFSKARNDLIALKESKRPAGFSDPQLFRRVVALMETHHYRLAARRMLELFERSVLREIVFGADEGSESSDDDPTRRPASNIAKKNLRGQGDQDSGEEDEDDSEEESSSGDEQGTERQRSISDPAEIETTRRRGDTV</sequence>